<sequence>MIFIIHFITIAMALPNGHYNSEFYTGLYNSDVSSNGWYFYKLIYNIHHYNSSRVNIIPTHSVMAITILANSTLAIIKIFYNTPTNPIFSKVDKSEEFCNGYYNSGAFHNDHYL</sequence>
<protein>
    <submittedName>
        <fullName evidence="1">Uncharacterized protein</fullName>
    </submittedName>
</protein>
<evidence type="ECO:0000313" key="2">
    <source>
        <dbReference type="Proteomes" id="UP001054945"/>
    </source>
</evidence>
<dbReference type="Proteomes" id="UP001054945">
    <property type="component" value="Unassembled WGS sequence"/>
</dbReference>
<evidence type="ECO:0000313" key="1">
    <source>
        <dbReference type="EMBL" id="GIY03941.1"/>
    </source>
</evidence>
<comment type="caution">
    <text evidence="1">The sequence shown here is derived from an EMBL/GenBank/DDBJ whole genome shotgun (WGS) entry which is preliminary data.</text>
</comment>
<dbReference type="AlphaFoldDB" id="A0AAV4Q781"/>
<name>A0AAV4Q781_CAEEX</name>
<reference evidence="1 2" key="1">
    <citation type="submission" date="2021-06" db="EMBL/GenBank/DDBJ databases">
        <title>Caerostris extrusa draft genome.</title>
        <authorList>
            <person name="Kono N."/>
            <person name="Arakawa K."/>
        </authorList>
    </citation>
    <scope>NUCLEOTIDE SEQUENCE [LARGE SCALE GENOMIC DNA]</scope>
</reference>
<proteinExistence type="predicted"/>
<accession>A0AAV4Q781</accession>
<organism evidence="1 2">
    <name type="scientific">Caerostris extrusa</name>
    <name type="common">Bark spider</name>
    <name type="synonym">Caerostris bankana</name>
    <dbReference type="NCBI Taxonomy" id="172846"/>
    <lineage>
        <taxon>Eukaryota</taxon>
        <taxon>Metazoa</taxon>
        <taxon>Ecdysozoa</taxon>
        <taxon>Arthropoda</taxon>
        <taxon>Chelicerata</taxon>
        <taxon>Arachnida</taxon>
        <taxon>Araneae</taxon>
        <taxon>Araneomorphae</taxon>
        <taxon>Entelegynae</taxon>
        <taxon>Araneoidea</taxon>
        <taxon>Araneidae</taxon>
        <taxon>Caerostris</taxon>
    </lineage>
</organism>
<dbReference type="EMBL" id="BPLR01005642">
    <property type="protein sequence ID" value="GIY03941.1"/>
    <property type="molecule type" value="Genomic_DNA"/>
</dbReference>
<gene>
    <name evidence="1" type="ORF">CEXT_685851</name>
</gene>
<keyword evidence="2" id="KW-1185">Reference proteome</keyword>